<organism evidence="8">
    <name type="scientific">Glycine soja</name>
    <name type="common">Wild soybean</name>
    <dbReference type="NCBI Taxonomy" id="3848"/>
    <lineage>
        <taxon>Eukaryota</taxon>
        <taxon>Viridiplantae</taxon>
        <taxon>Streptophyta</taxon>
        <taxon>Embryophyta</taxon>
        <taxon>Tracheophyta</taxon>
        <taxon>Spermatophyta</taxon>
        <taxon>Magnoliopsida</taxon>
        <taxon>eudicotyledons</taxon>
        <taxon>Gunneridae</taxon>
        <taxon>Pentapetalae</taxon>
        <taxon>rosids</taxon>
        <taxon>fabids</taxon>
        <taxon>Fabales</taxon>
        <taxon>Fabaceae</taxon>
        <taxon>Papilionoideae</taxon>
        <taxon>50 kb inversion clade</taxon>
        <taxon>NPAAA clade</taxon>
        <taxon>indigoferoid/millettioid clade</taxon>
        <taxon>Phaseoleae</taxon>
        <taxon>Glycine</taxon>
        <taxon>Glycine subgen. Soja</taxon>
    </lineage>
</organism>
<evidence type="ECO:0000313" key="8">
    <source>
        <dbReference type="EMBL" id="KHN35705.1"/>
    </source>
</evidence>
<proteinExistence type="inferred from homology"/>
<evidence type="ECO:0000259" key="7">
    <source>
        <dbReference type="PROSITE" id="PS50011"/>
    </source>
</evidence>
<dbReference type="InterPro" id="IPR011009">
    <property type="entry name" value="Kinase-like_dom_sf"/>
</dbReference>
<comment type="similarity">
    <text evidence="1">Belongs to the protein kinase superfamily. CAMK Ser/Thr protein kinase family. CaMK subfamily.</text>
</comment>
<sequence>WSIGVIAYILLCGSRPFWGRTESGIFRAVLKVDPSFDQTLWPSLSFEAKDFVKRILNKDPLKRLFAAQALCHPWIRNCNNVKVPLDILIFKLMKTYMRSSSLRKAALRVPALRVHQLEALDRWEQHTRCAYELFDKDGNRAIVIEQIASELGLGPSILVHVVLHDWICHTDGKLSFLGLVKFKAKALWIC</sequence>
<dbReference type="AlphaFoldDB" id="A0A0B2RRH5"/>
<dbReference type="Proteomes" id="UP000053555">
    <property type="component" value="Unassembled WGS sequence"/>
</dbReference>
<keyword evidence="4" id="KW-0547">Nucleotide-binding</keyword>
<name>A0A0B2RRH5_GLYSO</name>
<dbReference type="PANTHER" id="PTHR24349">
    <property type="entry name" value="SERINE/THREONINE-PROTEIN KINASE"/>
    <property type="match status" value="1"/>
</dbReference>
<evidence type="ECO:0000256" key="1">
    <source>
        <dbReference type="ARBA" id="ARBA00005354"/>
    </source>
</evidence>
<evidence type="ECO:0000256" key="4">
    <source>
        <dbReference type="ARBA" id="ARBA00022741"/>
    </source>
</evidence>
<dbReference type="GO" id="GO:0004674">
    <property type="term" value="F:protein serine/threonine kinase activity"/>
    <property type="evidence" value="ECO:0007669"/>
    <property type="project" value="UniProtKB-KW"/>
</dbReference>
<evidence type="ECO:0000256" key="5">
    <source>
        <dbReference type="ARBA" id="ARBA00022777"/>
    </source>
</evidence>
<dbReference type="SUPFAM" id="SSF56112">
    <property type="entry name" value="Protein kinase-like (PK-like)"/>
    <property type="match status" value="1"/>
</dbReference>
<dbReference type="GO" id="GO:0005524">
    <property type="term" value="F:ATP binding"/>
    <property type="evidence" value="ECO:0007669"/>
    <property type="project" value="UniProtKB-KW"/>
</dbReference>
<gene>
    <name evidence="8" type="ORF">glysoja_044410</name>
</gene>
<keyword evidence="3 8" id="KW-0808">Transferase</keyword>
<dbReference type="InterPro" id="IPR050205">
    <property type="entry name" value="CDPK_Ser/Thr_kinases"/>
</dbReference>
<keyword evidence="2" id="KW-0723">Serine/threonine-protein kinase</keyword>
<evidence type="ECO:0000256" key="3">
    <source>
        <dbReference type="ARBA" id="ARBA00022679"/>
    </source>
</evidence>
<protein>
    <submittedName>
        <fullName evidence="8">CDPK-related protein kinase</fullName>
        <ecNumber evidence="8">2.7.1.-</ecNumber>
    </submittedName>
</protein>
<keyword evidence="5 8" id="KW-0418">Kinase</keyword>
<dbReference type="EC" id="2.7.1.-" evidence="8"/>
<dbReference type="EMBL" id="KN648057">
    <property type="protein sequence ID" value="KHN35705.1"/>
    <property type="molecule type" value="Genomic_DNA"/>
</dbReference>
<feature type="non-terminal residue" evidence="8">
    <location>
        <position position="1"/>
    </location>
</feature>
<reference evidence="8" key="1">
    <citation type="submission" date="2014-07" db="EMBL/GenBank/DDBJ databases">
        <title>Identification of a novel salt tolerance gene in wild soybean by whole-genome sequencing.</title>
        <authorList>
            <person name="Lam H.-M."/>
            <person name="Qi X."/>
            <person name="Li M.-W."/>
            <person name="Liu X."/>
            <person name="Xie M."/>
            <person name="Ni M."/>
            <person name="Xu X."/>
        </authorList>
    </citation>
    <scope>NUCLEOTIDE SEQUENCE [LARGE SCALE GENOMIC DNA]</scope>
    <source>
        <tissue evidence="8">Root</tissue>
    </source>
</reference>
<accession>A0A0B2RRH5</accession>
<dbReference type="InterPro" id="IPR000719">
    <property type="entry name" value="Prot_kinase_dom"/>
</dbReference>
<evidence type="ECO:0000256" key="2">
    <source>
        <dbReference type="ARBA" id="ARBA00022527"/>
    </source>
</evidence>
<evidence type="ECO:0000256" key="6">
    <source>
        <dbReference type="ARBA" id="ARBA00022840"/>
    </source>
</evidence>
<feature type="domain" description="Protein kinase" evidence="7">
    <location>
        <begin position="1"/>
        <end position="75"/>
    </location>
</feature>
<dbReference type="Pfam" id="PF00069">
    <property type="entry name" value="Pkinase"/>
    <property type="match status" value="1"/>
</dbReference>
<keyword evidence="6" id="KW-0067">ATP-binding</keyword>
<dbReference type="PROSITE" id="PS50011">
    <property type="entry name" value="PROTEIN_KINASE_DOM"/>
    <property type="match status" value="1"/>
</dbReference>
<dbReference type="Gene3D" id="1.10.510.10">
    <property type="entry name" value="Transferase(Phosphotransferase) domain 1"/>
    <property type="match status" value="1"/>
</dbReference>